<feature type="transmembrane region" description="Helical" evidence="8">
    <location>
        <begin position="33"/>
        <end position="60"/>
    </location>
</feature>
<protein>
    <recommendedName>
        <fullName evidence="9">Major facilitator superfamily (MFS) profile domain-containing protein</fullName>
    </recommendedName>
</protein>
<keyword evidence="3 7" id="KW-0813">Transport</keyword>
<feature type="transmembrane region" description="Helical" evidence="8">
    <location>
        <begin position="80"/>
        <end position="100"/>
    </location>
</feature>
<dbReference type="EMBL" id="BAABUK010000002">
    <property type="protein sequence ID" value="GAA5806786.1"/>
    <property type="molecule type" value="Genomic_DNA"/>
</dbReference>
<dbReference type="PROSITE" id="PS50850">
    <property type="entry name" value="MFS"/>
    <property type="match status" value="1"/>
</dbReference>
<accession>A0ABP9YIW1</accession>
<feature type="domain" description="Major facilitator superfamily (MFS) profile" evidence="9">
    <location>
        <begin position="37"/>
        <end position="483"/>
    </location>
</feature>
<dbReference type="PROSITE" id="PS00217">
    <property type="entry name" value="SUGAR_TRANSPORT_2"/>
    <property type="match status" value="1"/>
</dbReference>
<sequence>MSINQKVDQEFKNYGGVDHDSAYTIEPPKFRKAVYVSSMVAAVGGFVCGYDTGAISGILAMPTFKNNFFNEDNIVYLQGLLLSLYLMTGALGSFSSGYFCDRFSRKYCIMGASAVFSVGILLQIIGVNFGILLAGRLIGGFGSGVMTNAIPLYHSEIAPADIRGRLISFFTLMSIFGQIAGYFTTFGTSYVDSNWSWRAPWLLHIIVSVLFGLTMSSLPFSPRWLIDKGRYDEAKQVLVELHQVPGNHPLVEEEYENIVTEIEFERSLGDRTFIELFQGNNLKRTLLASFISVSTSFTGSIAIWYYAPQIFQSAGLDDTSTSIAATGGTGILSFITAFISLQYFIDRVGRRPLFLTGAFLMGTSMFVVGALFHVYTIVDVDKSTVTITNHYVRNTIIAFLYIFVAAFQFSWGTASYVYPVEIFNMRTRAKGVSFTVGLHWAFSIMITYCVPLFIAHTVSGVYFFFGSCCCAFFIACWFIPETKGKTLEEMEKLFGAQ</sequence>
<feature type="transmembrane region" description="Helical" evidence="8">
    <location>
        <begin position="201"/>
        <end position="220"/>
    </location>
</feature>
<dbReference type="PANTHER" id="PTHR48022:SF2">
    <property type="entry name" value="PLASTIDIC GLUCOSE TRANSPORTER 4"/>
    <property type="match status" value="1"/>
</dbReference>
<dbReference type="InterPro" id="IPR036259">
    <property type="entry name" value="MFS_trans_sf"/>
</dbReference>
<keyword evidence="6 8" id="KW-0472">Membrane</keyword>
<evidence type="ECO:0000256" key="7">
    <source>
        <dbReference type="RuleBase" id="RU003346"/>
    </source>
</evidence>
<feature type="transmembrane region" description="Helical" evidence="8">
    <location>
        <begin position="353"/>
        <end position="376"/>
    </location>
</feature>
<evidence type="ECO:0000256" key="6">
    <source>
        <dbReference type="ARBA" id="ARBA00023136"/>
    </source>
</evidence>
<dbReference type="InterPro" id="IPR050360">
    <property type="entry name" value="MFS_Sugar_Transporters"/>
</dbReference>
<keyword evidence="11" id="KW-1185">Reference proteome</keyword>
<dbReference type="InterPro" id="IPR020846">
    <property type="entry name" value="MFS_dom"/>
</dbReference>
<evidence type="ECO:0000259" key="9">
    <source>
        <dbReference type="PROSITE" id="PS50850"/>
    </source>
</evidence>
<dbReference type="InterPro" id="IPR003663">
    <property type="entry name" value="Sugar/inositol_transpt"/>
</dbReference>
<dbReference type="NCBIfam" id="TIGR00879">
    <property type="entry name" value="SP"/>
    <property type="match status" value="1"/>
</dbReference>
<evidence type="ECO:0000256" key="5">
    <source>
        <dbReference type="ARBA" id="ARBA00022989"/>
    </source>
</evidence>
<comment type="similarity">
    <text evidence="2 7">Belongs to the major facilitator superfamily. Sugar transporter (TC 2.A.1.1) family.</text>
</comment>
<dbReference type="InterPro" id="IPR005829">
    <property type="entry name" value="Sugar_transporter_CS"/>
</dbReference>
<proteinExistence type="inferred from homology"/>
<feature type="transmembrane region" description="Helical" evidence="8">
    <location>
        <begin position="431"/>
        <end position="454"/>
    </location>
</feature>
<evidence type="ECO:0000256" key="4">
    <source>
        <dbReference type="ARBA" id="ARBA00022692"/>
    </source>
</evidence>
<dbReference type="SUPFAM" id="SSF103473">
    <property type="entry name" value="MFS general substrate transporter"/>
    <property type="match status" value="1"/>
</dbReference>
<feature type="transmembrane region" description="Helical" evidence="8">
    <location>
        <begin position="396"/>
        <end position="419"/>
    </location>
</feature>
<dbReference type="Proteomes" id="UP001473302">
    <property type="component" value="Unassembled WGS sequence"/>
</dbReference>
<dbReference type="PANTHER" id="PTHR48022">
    <property type="entry name" value="PLASTIDIC GLUCOSE TRANSPORTER 4"/>
    <property type="match status" value="1"/>
</dbReference>
<name>A0ABP9YIW1_9FUNG</name>
<dbReference type="Gene3D" id="1.20.1250.20">
    <property type="entry name" value="MFS general substrate transporter like domains"/>
    <property type="match status" value="1"/>
</dbReference>
<evidence type="ECO:0000256" key="8">
    <source>
        <dbReference type="SAM" id="Phobius"/>
    </source>
</evidence>
<feature type="transmembrane region" description="Helical" evidence="8">
    <location>
        <begin position="166"/>
        <end position="189"/>
    </location>
</feature>
<keyword evidence="4 8" id="KW-0812">Transmembrane</keyword>
<feature type="transmembrane region" description="Helical" evidence="8">
    <location>
        <begin position="131"/>
        <end position="154"/>
    </location>
</feature>
<evidence type="ECO:0000256" key="3">
    <source>
        <dbReference type="ARBA" id="ARBA00022448"/>
    </source>
</evidence>
<organism evidence="10 11">
    <name type="scientific">Mucor flavus</name>
    <dbReference type="NCBI Taxonomy" id="439312"/>
    <lineage>
        <taxon>Eukaryota</taxon>
        <taxon>Fungi</taxon>
        <taxon>Fungi incertae sedis</taxon>
        <taxon>Mucoromycota</taxon>
        <taxon>Mucoromycotina</taxon>
        <taxon>Mucoromycetes</taxon>
        <taxon>Mucorales</taxon>
        <taxon>Mucorineae</taxon>
        <taxon>Mucoraceae</taxon>
        <taxon>Mucor</taxon>
    </lineage>
</organism>
<reference evidence="10 11" key="1">
    <citation type="submission" date="2024-04" db="EMBL/GenBank/DDBJ databases">
        <title>genome sequences of Mucor flavus KT1a and Helicostylum pulchrum KT1b strains isolated from the surface of a dry-aged beef.</title>
        <authorList>
            <person name="Toyotome T."/>
            <person name="Hosono M."/>
            <person name="Torimaru M."/>
            <person name="Fukuda K."/>
            <person name="Mikami N."/>
        </authorList>
    </citation>
    <scope>NUCLEOTIDE SEQUENCE [LARGE SCALE GENOMIC DNA]</scope>
    <source>
        <strain evidence="10 11">KT1a</strain>
    </source>
</reference>
<feature type="transmembrane region" description="Helical" evidence="8">
    <location>
        <begin position="286"/>
        <end position="307"/>
    </location>
</feature>
<dbReference type="PRINTS" id="PR00171">
    <property type="entry name" value="SUGRTRNSPORT"/>
</dbReference>
<comment type="subcellular location">
    <subcellularLocation>
        <location evidence="1">Membrane</location>
        <topology evidence="1">Multi-pass membrane protein</topology>
    </subcellularLocation>
</comment>
<keyword evidence="5 8" id="KW-1133">Transmembrane helix</keyword>
<evidence type="ECO:0000313" key="10">
    <source>
        <dbReference type="EMBL" id="GAA5806786.1"/>
    </source>
</evidence>
<evidence type="ECO:0000256" key="2">
    <source>
        <dbReference type="ARBA" id="ARBA00010992"/>
    </source>
</evidence>
<feature type="transmembrane region" description="Helical" evidence="8">
    <location>
        <begin position="107"/>
        <end position="125"/>
    </location>
</feature>
<feature type="transmembrane region" description="Helical" evidence="8">
    <location>
        <begin position="460"/>
        <end position="480"/>
    </location>
</feature>
<gene>
    <name evidence="10" type="ORF">MFLAVUS_000134</name>
</gene>
<feature type="transmembrane region" description="Helical" evidence="8">
    <location>
        <begin position="319"/>
        <end position="341"/>
    </location>
</feature>
<evidence type="ECO:0000313" key="11">
    <source>
        <dbReference type="Proteomes" id="UP001473302"/>
    </source>
</evidence>
<comment type="caution">
    <text evidence="10">The sequence shown here is derived from an EMBL/GenBank/DDBJ whole genome shotgun (WGS) entry which is preliminary data.</text>
</comment>
<dbReference type="Pfam" id="PF00083">
    <property type="entry name" value="Sugar_tr"/>
    <property type="match status" value="1"/>
</dbReference>
<dbReference type="InterPro" id="IPR005828">
    <property type="entry name" value="MFS_sugar_transport-like"/>
</dbReference>
<evidence type="ECO:0000256" key="1">
    <source>
        <dbReference type="ARBA" id="ARBA00004141"/>
    </source>
</evidence>